<dbReference type="GeneID" id="18810373"/>
<reference evidence="13" key="1">
    <citation type="submission" date="2011-04" db="EMBL/GenBank/DDBJ databases">
        <title>Evolution of plant cell wall degrading machinery underlies the functional diversity of forest fungi.</title>
        <authorList>
            <consortium name="US DOE Joint Genome Institute (JGI-PGF)"/>
            <person name="Eastwood D.C."/>
            <person name="Floudas D."/>
            <person name="Binder M."/>
            <person name="Majcherczyk A."/>
            <person name="Schneider P."/>
            <person name="Aerts A."/>
            <person name="Asiegbu F.O."/>
            <person name="Baker S.E."/>
            <person name="Barry K."/>
            <person name="Bendiksby M."/>
            <person name="Blumentritt M."/>
            <person name="Coutinho P.M."/>
            <person name="Cullen D."/>
            <person name="Cullen D."/>
            <person name="Gathman A."/>
            <person name="Goodell B."/>
            <person name="Henrissat B."/>
            <person name="Ihrmark K."/>
            <person name="Kauserud H."/>
            <person name="Kohler A."/>
            <person name="LaButti K."/>
            <person name="Lapidus A."/>
            <person name="Lavin J.L."/>
            <person name="Lee Y.-H."/>
            <person name="Lindquist E."/>
            <person name="Lilly W."/>
            <person name="Lucas S."/>
            <person name="Morin E."/>
            <person name="Murat C."/>
            <person name="Oguiza J.A."/>
            <person name="Park J."/>
            <person name="Pisabarro A.G."/>
            <person name="Riley R."/>
            <person name="Rosling A."/>
            <person name="Salamov A."/>
            <person name="Schmidt O."/>
            <person name="Schmutz J."/>
            <person name="Skrede I."/>
            <person name="Stenlid J."/>
            <person name="Wiebenga A."/>
            <person name="Xie X."/>
            <person name="Kues U."/>
            <person name="Hibbett D.S."/>
            <person name="Hoffmeister D."/>
            <person name="Hogberg N."/>
            <person name="Martin F."/>
            <person name="Grigoriev I.V."/>
            <person name="Watkinson S.C."/>
        </authorList>
    </citation>
    <scope>NUCLEOTIDE SEQUENCE</scope>
    <source>
        <strain evidence="13">S7.9</strain>
    </source>
</reference>
<feature type="region of interest" description="Disordered" evidence="11">
    <location>
        <begin position="374"/>
        <end position="415"/>
    </location>
</feature>
<dbReference type="PANTHER" id="PTHR12133:SF2">
    <property type="entry name" value="TRNA (ADENINE(58)-N(1))-METHYLTRANSFERASE CATALYTIC SUBUNIT TRMT61A"/>
    <property type="match status" value="1"/>
</dbReference>
<dbReference type="SUPFAM" id="SSF53335">
    <property type="entry name" value="S-adenosyl-L-methionine-dependent methyltransferases"/>
    <property type="match status" value="1"/>
</dbReference>
<evidence type="ECO:0000256" key="2">
    <source>
        <dbReference type="ARBA" id="ARBA00012796"/>
    </source>
</evidence>
<keyword evidence="4 9" id="KW-0489">Methyltransferase</keyword>
<dbReference type="InterPro" id="IPR014816">
    <property type="entry name" value="tRNA_MeTrfase_Gcd14"/>
</dbReference>
<protein>
    <recommendedName>
        <fullName evidence="3 9">tRNA (adenine(58)-N(1))-methyltransferase catalytic subunit TRM61</fullName>
        <ecNumber evidence="2 9">2.1.1.220</ecNumber>
    </recommendedName>
</protein>
<sequence length="415" mass="46123">MWSTAREVAAGDTVIIWQTRDSIQPLIITPGKDYNSKYGNFRQSDFVGVPYGSKVVPRNGKGYLHILRPTPELWTMALPHRTQILYLADIAFITSWLDIKPGSRVIEAGTGSGSFSHSVVRTIGTTGHLWSYEFHEARANKARAEFILHEMSDTVTLTHRNVCKAGFTVTNIADSVFLDLPAPWDAVGHAKKALRKDRIARICCFSPCIEQVLRTVSALNDLGFTGITMYETLIRPHEVYQIPQPRPLNEIIDKLSKSEQKREDKRQRQIANSRGRSAVDTDNSKRRRDDSADEEPVREDGSKRVKVDDGQAHDSEDESEQVGAQTLDQPDSSGFAGPTDSMPSSSQTKMNVSKAMREVRGHTSYLTFACLIPSPPAGEDMKEDGDAKVQEDTNVKEDEDIKEGGDAEVVTDLTS</sequence>
<dbReference type="GO" id="GO:0031515">
    <property type="term" value="C:tRNA (m1A) methyltransferase complex"/>
    <property type="evidence" value="ECO:0007669"/>
    <property type="project" value="UniProtKB-UniRule"/>
</dbReference>
<keyword evidence="8 9" id="KW-0539">Nucleus</keyword>
<feature type="compositionally biased region" description="Polar residues" evidence="11">
    <location>
        <begin position="322"/>
        <end position="332"/>
    </location>
</feature>
<dbReference type="AlphaFoldDB" id="F8P0E3"/>
<dbReference type="Proteomes" id="UP000008064">
    <property type="component" value="Unassembled WGS sequence"/>
</dbReference>
<feature type="binding site" evidence="10">
    <location>
        <position position="179"/>
    </location>
    <ligand>
        <name>S-adenosyl-L-methionine</name>
        <dbReference type="ChEBI" id="CHEBI:59789"/>
    </ligand>
</feature>
<dbReference type="HOGENOM" id="CLU_025402_4_0_1"/>
<dbReference type="Pfam" id="PF08704">
    <property type="entry name" value="GCD14"/>
    <property type="match status" value="1"/>
</dbReference>
<dbReference type="RefSeq" id="XP_007319918.1">
    <property type="nucleotide sequence ID" value="XM_007319856.1"/>
</dbReference>
<dbReference type="EC" id="2.1.1.220" evidence="2 9"/>
<gene>
    <name evidence="13" type="ORF">SERLADRAFT_370990</name>
</gene>
<evidence type="ECO:0000256" key="3">
    <source>
        <dbReference type="ARBA" id="ARBA00015963"/>
    </source>
</evidence>
<dbReference type="GO" id="GO:0030488">
    <property type="term" value="P:tRNA methylation"/>
    <property type="evidence" value="ECO:0007669"/>
    <property type="project" value="InterPro"/>
</dbReference>
<evidence type="ECO:0000256" key="11">
    <source>
        <dbReference type="SAM" id="MobiDB-lite"/>
    </source>
</evidence>
<dbReference type="InterPro" id="IPR049470">
    <property type="entry name" value="TRM61_C"/>
</dbReference>
<dbReference type="PIRSF" id="PIRSF017269">
    <property type="entry name" value="GCD14"/>
    <property type="match status" value="1"/>
</dbReference>
<evidence type="ECO:0000256" key="8">
    <source>
        <dbReference type="ARBA" id="ARBA00023242"/>
    </source>
</evidence>
<dbReference type="Gene3D" id="3.40.50.150">
    <property type="entry name" value="Vaccinia Virus protein VP39"/>
    <property type="match status" value="1"/>
</dbReference>
<accession>F8P0E3</accession>
<dbReference type="EMBL" id="GL945435">
    <property type="protein sequence ID" value="EGO24156.1"/>
    <property type="molecule type" value="Genomic_DNA"/>
</dbReference>
<evidence type="ECO:0000256" key="4">
    <source>
        <dbReference type="ARBA" id="ARBA00022603"/>
    </source>
</evidence>
<feature type="region of interest" description="Disordered" evidence="11">
    <location>
        <begin position="256"/>
        <end position="356"/>
    </location>
</feature>
<organism>
    <name type="scientific">Serpula lacrymans var. lacrymans (strain S7.9)</name>
    <name type="common">Dry rot fungus</name>
    <dbReference type="NCBI Taxonomy" id="578457"/>
    <lineage>
        <taxon>Eukaryota</taxon>
        <taxon>Fungi</taxon>
        <taxon>Dikarya</taxon>
        <taxon>Basidiomycota</taxon>
        <taxon>Agaricomycotina</taxon>
        <taxon>Agaricomycetes</taxon>
        <taxon>Agaricomycetidae</taxon>
        <taxon>Boletales</taxon>
        <taxon>Coniophorineae</taxon>
        <taxon>Serpulaceae</taxon>
        <taxon>Serpula</taxon>
    </lineage>
</organism>
<comment type="function">
    <text evidence="9">Catalytic subunit of tRNA (adenine-N(1)-)-methyltransferase, which catalyzes the formation of N(1)-methyladenine at position 58 (m1A58) in initiator methionyl-tRNA.</text>
</comment>
<name>F8P0E3_SERL9</name>
<feature type="compositionally biased region" description="Basic and acidic residues" evidence="11">
    <location>
        <begin position="298"/>
        <end position="314"/>
    </location>
</feature>
<dbReference type="OrthoDB" id="1925287at2759"/>
<dbReference type="Gene3D" id="3.10.330.20">
    <property type="match status" value="1"/>
</dbReference>
<evidence type="ECO:0000256" key="9">
    <source>
        <dbReference type="PIRNR" id="PIRNR017269"/>
    </source>
</evidence>
<evidence type="ECO:0000256" key="7">
    <source>
        <dbReference type="ARBA" id="ARBA00022694"/>
    </source>
</evidence>
<evidence type="ECO:0000259" key="12">
    <source>
        <dbReference type="Pfam" id="PF08704"/>
    </source>
</evidence>
<feature type="compositionally biased region" description="Polar residues" evidence="11">
    <location>
        <begin position="341"/>
        <end position="351"/>
    </location>
</feature>
<dbReference type="FunFam" id="3.40.50.150:FF:000247">
    <property type="entry name" value="tRNA (adenine(58)-N(1))-methyltransferase catalytic subunit TRM61"/>
    <property type="match status" value="1"/>
</dbReference>
<evidence type="ECO:0000256" key="10">
    <source>
        <dbReference type="PIRSR" id="PIRSR017269-1"/>
    </source>
</evidence>
<proteinExistence type="inferred from homology"/>
<evidence type="ECO:0000313" key="13">
    <source>
        <dbReference type="EMBL" id="EGO24156.1"/>
    </source>
</evidence>
<keyword evidence="7 9" id="KW-0819">tRNA processing</keyword>
<comment type="catalytic activity">
    <reaction evidence="9">
        <text>adenosine(58) in tRNA + S-adenosyl-L-methionine = N(1)-methyladenosine(58) in tRNA + S-adenosyl-L-homocysteine + H(+)</text>
        <dbReference type="Rhea" id="RHEA:43152"/>
        <dbReference type="Rhea" id="RHEA-COMP:10365"/>
        <dbReference type="Rhea" id="RHEA-COMP:10366"/>
        <dbReference type="ChEBI" id="CHEBI:15378"/>
        <dbReference type="ChEBI" id="CHEBI:57856"/>
        <dbReference type="ChEBI" id="CHEBI:59789"/>
        <dbReference type="ChEBI" id="CHEBI:74411"/>
        <dbReference type="ChEBI" id="CHEBI:74491"/>
        <dbReference type="EC" id="2.1.1.220"/>
    </reaction>
</comment>
<feature type="compositionally biased region" description="Basic and acidic residues" evidence="11">
    <location>
        <begin position="277"/>
        <end position="290"/>
    </location>
</feature>
<dbReference type="KEGG" id="sla:SERLADRAFT_370990"/>
<dbReference type="PANTHER" id="PTHR12133">
    <property type="entry name" value="TRNA (ADENINE(58)-N(1))-METHYLTRANSFERASE"/>
    <property type="match status" value="1"/>
</dbReference>
<evidence type="ECO:0000256" key="6">
    <source>
        <dbReference type="ARBA" id="ARBA00022691"/>
    </source>
</evidence>
<evidence type="ECO:0000256" key="5">
    <source>
        <dbReference type="ARBA" id="ARBA00022679"/>
    </source>
</evidence>
<dbReference type="PROSITE" id="PS51620">
    <property type="entry name" value="SAM_TRM61"/>
    <property type="match status" value="1"/>
</dbReference>
<feature type="compositionally biased region" description="Basic and acidic residues" evidence="11">
    <location>
        <begin position="256"/>
        <end position="267"/>
    </location>
</feature>
<feature type="compositionally biased region" description="Basic and acidic residues" evidence="11">
    <location>
        <begin position="384"/>
        <end position="396"/>
    </location>
</feature>
<dbReference type="InterPro" id="IPR029063">
    <property type="entry name" value="SAM-dependent_MTases_sf"/>
</dbReference>
<dbReference type="GO" id="GO:0160107">
    <property type="term" value="F:tRNA (adenine(58)-N1)-methyltransferase activity"/>
    <property type="evidence" value="ECO:0007669"/>
    <property type="project" value="UniProtKB-EC"/>
</dbReference>
<evidence type="ECO:0000256" key="1">
    <source>
        <dbReference type="ARBA" id="ARBA00004123"/>
    </source>
</evidence>
<keyword evidence="5 9" id="KW-0808">Transferase</keyword>
<feature type="domain" description="tRNA (adenine(58)-N(1))-methyltransferase catalytic subunit TRM61 C-terminal" evidence="12">
    <location>
        <begin position="62"/>
        <end position="370"/>
    </location>
</feature>
<dbReference type="GO" id="GO:0005634">
    <property type="term" value="C:nucleus"/>
    <property type="evidence" value="ECO:0007669"/>
    <property type="project" value="UniProtKB-SubCell"/>
</dbReference>
<feature type="binding site" evidence="10">
    <location>
        <position position="133"/>
    </location>
    <ligand>
        <name>S-adenosyl-L-methionine</name>
        <dbReference type="ChEBI" id="CHEBI:59789"/>
    </ligand>
</feature>
<comment type="similarity">
    <text evidence="9">Belongs to the class I-like SAM-binding methyltransferase superfamily. TRM61 family.</text>
</comment>
<keyword evidence="6 9" id="KW-0949">S-adenosyl-L-methionine</keyword>
<comment type="subcellular location">
    <subcellularLocation>
        <location evidence="1 9">Nucleus</location>
    </subcellularLocation>
</comment>